<name>A0A2X5NTA0_9GAMM</name>
<evidence type="ECO:0000256" key="1">
    <source>
        <dbReference type="SAM" id="MobiDB-lite"/>
    </source>
</evidence>
<dbReference type="EMBL" id="LS483499">
    <property type="protein sequence ID" value="SQK75947.1"/>
    <property type="molecule type" value="Genomic_DNA"/>
</dbReference>
<evidence type="ECO:0000313" key="2">
    <source>
        <dbReference type="EMBL" id="SQK75947.1"/>
    </source>
</evidence>
<evidence type="ECO:0000313" key="3">
    <source>
        <dbReference type="Proteomes" id="UP000248758"/>
    </source>
</evidence>
<proteinExistence type="predicted"/>
<dbReference type="KEGG" id="tpty:NCTC11468_02800"/>
<dbReference type="Proteomes" id="UP000248758">
    <property type="component" value="Chromosome 1"/>
</dbReference>
<organism evidence="2 3">
    <name type="scientific">Tatumella ptyseos</name>
    <dbReference type="NCBI Taxonomy" id="82987"/>
    <lineage>
        <taxon>Bacteria</taxon>
        <taxon>Pseudomonadati</taxon>
        <taxon>Pseudomonadota</taxon>
        <taxon>Gammaproteobacteria</taxon>
        <taxon>Enterobacterales</taxon>
        <taxon>Erwiniaceae</taxon>
        <taxon>Tatumella</taxon>
    </lineage>
</organism>
<gene>
    <name evidence="2" type="ORF">NCTC11468_02800</name>
</gene>
<sequence length="93" mass="9689">MLALAMRPMKLQIIYPGMAARSGHTNMTAGSPALTYDPEKKCIIAAQALILSARQRKELPPENGGADAVCKSAAGALSPRQKGTRSRAVGSAP</sequence>
<accession>A0A2X5NTA0</accession>
<dbReference type="AlphaFoldDB" id="A0A2X5NTA0"/>
<reference evidence="2 3" key="1">
    <citation type="submission" date="2018-06" db="EMBL/GenBank/DDBJ databases">
        <authorList>
            <consortium name="Pathogen Informatics"/>
            <person name="Doyle S."/>
        </authorList>
    </citation>
    <scope>NUCLEOTIDE SEQUENCE [LARGE SCALE GENOMIC DNA]</scope>
    <source>
        <strain evidence="2 3">NCTC11468</strain>
    </source>
</reference>
<protein>
    <submittedName>
        <fullName evidence="2">Uncharacterized protein</fullName>
    </submittedName>
</protein>
<feature type="region of interest" description="Disordered" evidence="1">
    <location>
        <begin position="59"/>
        <end position="93"/>
    </location>
</feature>